<keyword evidence="17" id="KW-1185">Reference proteome</keyword>
<feature type="binding site" evidence="14">
    <location>
        <position position="352"/>
    </location>
    <ligand>
        <name>Na(+)</name>
        <dbReference type="ChEBI" id="CHEBI:29101"/>
        <label>2</label>
    </ligand>
</feature>
<feature type="region of interest" description="Disordered" evidence="15">
    <location>
        <begin position="57"/>
        <end position="105"/>
    </location>
</feature>
<dbReference type="STRING" id="418985.A0A1V9WY29"/>
<dbReference type="GO" id="GO:0090493">
    <property type="term" value="P:catecholamine uptake"/>
    <property type="evidence" value="ECO:0007669"/>
    <property type="project" value="UniProtKB-ARBA"/>
</dbReference>
<keyword evidence="5" id="KW-0812">Transmembrane</keyword>
<keyword evidence="3" id="KW-0813">Transport</keyword>
<evidence type="ECO:0000256" key="4">
    <source>
        <dbReference type="ARBA" id="ARBA00022475"/>
    </source>
</evidence>
<dbReference type="GO" id="GO:0006865">
    <property type="term" value="P:amino acid transport"/>
    <property type="evidence" value="ECO:0007669"/>
    <property type="project" value="TreeGrafter"/>
</dbReference>
<reference evidence="16 17" key="1">
    <citation type="journal article" date="2017" name="Gigascience">
        <title>Draft genome of the honey bee ectoparasitic mite, Tropilaelaps mercedesae, is shaped by the parasitic life history.</title>
        <authorList>
            <person name="Dong X."/>
            <person name="Armstrong S.D."/>
            <person name="Xia D."/>
            <person name="Makepeace B.L."/>
            <person name="Darby A.C."/>
            <person name="Kadowaki T."/>
        </authorList>
    </citation>
    <scope>NUCLEOTIDE SEQUENCE [LARGE SCALE GENOMIC DNA]</scope>
    <source>
        <strain evidence="16">Wuxi-XJTLU</strain>
    </source>
</reference>
<dbReference type="GO" id="GO:0006836">
    <property type="term" value="P:neurotransmitter transport"/>
    <property type="evidence" value="ECO:0007669"/>
    <property type="project" value="UniProtKB-KW"/>
</dbReference>
<dbReference type="PROSITE" id="PS50267">
    <property type="entry name" value="NA_NEUROTRAN_SYMP_3"/>
    <property type="match status" value="1"/>
</dbReference>
<protein>
    <recommendedName>
        <fullName evidence="18">Transporter</fullName>
    </recommendedName>
</protein>
<dbReference type="SUPFAM" id="SSF161070">
    <property type="entry name" value="SNF-like"/>
    <property type="match status" value="1"/>
</dbReference>
<keyword evidence="6 14" id="KW-0479">Metal-binding</keyword>
<dbReference type="Proteomes" id="UP000192247">
    <property type="component" value="Unassembled WGS sequence"/>
</dbReference>
<evidence type="ECO:0000256" key="9">
    <source>
        <dbReference type="ARBA" id="ARBA00022989"/>
    </source>
</evidence>
<evidence type="ECO:0000256" key="5">
    <source>
        <dbReference type="ARBA" id="ARBA00022692"/>
    </source>
</evidence>
<comment type="similarity">
    <text evidence="2">Belongs to the sodium:neurotransmitter symporter (SNF) (TC 2.A.22) family.</text>
</comment>
<evidence type="ECO:0000256" key="12">
    <source>
        <dbReference type="ARBA" id="ARBA00023157"/>
    </source>
</evidence>
<dbReference type="InParanoid" id="A0A1V9WY29"/>
<dbReference type="GO" id="GO:0015378">
    <property type="term" value="F:sodium:chloride symporter activity"/>
    <property type="evidence" value="ECO:0007669"/>
    <property type="project" value="UniProtKB-ARBA"/>
</dbReference>
<dbReference type="InterPro" id="IPR000175">
    <property type="entry name" value="Na/ntran_symport"/>
</dbReference>
<keyword evidence="12" id="KW-1015">Disulfide bond</keyword>
<accession>A0A1V9WY29</accession>
<feature type="binding site" evidence="14">
    <location>
        <position position="357"/>
    </location>
    <ligand>
        <name>Na(+)</name>
        <dbReference type="ChEBI" id="CHEBI:29101"/>
        <label>1</label>
    </ligand>
</feature>
<evidence type="ECO:0000256" key="7">
    <source>
        <dbReference type="ARBA" id="ARBA00022775"/>
    </source>
</evidence>
<name>A0A1V9WY29_9ACAR</name>
<dbReference type="AlphaFoldDB" id="A0A1V9WY29"/>
<keyword evidence="8" id="KW-0769">Symport</keyword>
<keyword evidence="13" id="KW-0325">Glycoprotein</keyword>
<evidence type="ECO:0000313" key="16">
    <source>
        <dbReference type="EMBL" id="OQR66153.1"/>
    </source>
</evidence>
<evidence type="ECO:0000256" key="15">
    <source>
        <dbReference type="SAM" id="MobiDB-lite"/>
    </source>
</evidence>
<evidence type="ECO:0000256" key="6">
    <source>
        <dbReference type="ARBA" id="ARBA00022723"/>
    </source>
</evidence>
<dbReference type="Pfam" id="PF00209">
    <property type="entry name" value="SNF"/>
    <property type="match status" value="1"/>
</dbReference>
<dbReference type="GO" id="GO:0005886">
    <property type="term" value="C:plasma membrane"/>
    <property type="evidence" value="ECO:0007669"/>
    <property type="project" value="UniProtKB-SubCell"/>
</dbReference>
<gene>
    <name evidence="16" type="ORF">BIW11_05042</name>
</gene>
<evidence type="ECO:0000313" key="17">
    <source>
        <dbReference type="Proteomes" id="UP000192247"/>
    </source>
</evidence>
<evidence type="ECO:0000256" key="11">
    <source>
        <dbReference type="ARBA" id="ARBA00023136"/>
    </source>
</evidence>
<sequence>MAANPTDRVTALTGASLSLTGKTSLAGARSCINESPSELSAWGSSPSSLRTLAASSLEGSTRYSSLPGGAGPRRKNTKLRTPTSSRAPPPATSLHEAGGRNCRVAGEPKTTGRILNEICNLARMLERLAEDIPGQVQNAFELRHDRSDHRRRGAHTHTGEAFVRVKRLDCRVLRDMVGSSRSTFVHRNEQRCRDDIGSSAYASSVPSFNGTQLTNDFSAASVCETLSSTELRLVLLTMGDNTATSDEVPAFPSAECDCTKLNEAHERRSELPRSPPATLVQSSVTAALTQSVTKPRIATVLSIGSQTTAVRELGLGPIKASLTSETGGGNGDDNRETWGKKADFLLSVIGFAVDLSNVWRFPYLCYKYGGAAHVLPICVNGGLEEVEYSYSRERSRKRLSSSYPWTDADSKT</sequence>
<dbReference type="PANTHER" id="PTHR11616">
    <property type="entry name" value="SODIUM/CHLORIDE DEPENDENT TRANSPORTER"/>
    <property type="match status" value="1"/>
</dbReference>
<comment type="caution">
    <text evidence="16">The sequence shown here is derived from an EMBL/GenBank/DDBJ whole genome shotgun (WGS) entry which is preliminary data.</text>
</comment>
<evidence type="ECO:0000256" key="13">
    <source>
        <dbReference type="ARBA" id="ARBA00023180"/>
    </source>
</evidence>
<feature type="binding site" evidence="14">
    <location>
        <position position="350"/>
    </location>
    <ligand>
        <name>Na(+)</name>
        <dbReference type="ChEBI" id="CHEBI:29101"/>
        <label>1</label>
    </ligand>
</feature>
<dbReference type="PANTHER" id="PTHR11616:SF320">
    <property type="entry name" value="SODIUM-DEPENDENT NORADRENALINE TRANSPORTER"/>
    <property type="match status" value="1"/>
</dbReference>
<comment type="subcellular location">
    <subcellularLocation>
        <location evidence="1">Cell membrane</location>
        <topology evidence="1">Multi-pass membrane protein</topology>
    </subcellularLocation>
</comment>
<evidence type="ECO:0000256" key="2">
    <source>
        <dbReference type="ARBA" id="ARBA00006459"/>
    </source>
</evidence>
<dbReference type="InterPro" id="IPR037272">
    <property type="entry name" value="SNS_sf"/>
</dbReference>
<dbReference type="GO" id="GO:0008504">
    <property type="term" value="F:monoamine transmembrane transporter activity"/>
    <property type="evidence" value="ECO:0007669"/>
    <property type="project" value="UniProtKB-ARBA"/>
</dbReference>
<keyword evidence="7" id="KW-0532">Neurotransmitter transport</keyword>
<evidence type="ECO:0000256" key="3">
    <source>
        <dbReference type="ARBA" id="ARBA00022448"/>
    </source>
</evidence>
<keyword evidence="11" id="KW-0472">Membrane</keyword>
<organism evidence="16 17">
    <name type="scientific">Tropilaelaps mercedesae</name>
    <dbReference type="NCBI Taxonomy" id="418985"/>
    <lineage>
        <taxon>Eukaryota</taxon>
        <taxon>Metazoa</taxon>
        <taxon>Ecdysozoa</taxon>
        <taxon>Arthropoda</taxon>
        <taxon>Chelicerata</taxon>
        <taxon>Arachnida</taxon>
        <taxon>Acari</taxon>
        <taxon>Parasitiformes</taxon>
        <taxon>Mesostigmata</taxon>
        <taxon>Gamasina</taxon>
        <taxon>Dermanyssoidea</taxon>
        <taxon>Laelapidae</taxon>
        <taxon>Tropilaelaps</taxon>
    </lineage>
</organism>
<evidence type="ECO:0008006" key="18">
    <source>
        <dbReference type="Google" id="ProtNLM"/>
    </source>
</evidence>
<keyword evidence="4" id="KW-1003">Cell membrane</keyword>
<evidence type="ECO:0000256" key="10">
    <source>
        <dbReference type="ARBA" id="ARBA00023053"/>
    </source>
</evidence>
<evidence type="ECO:0000256" key="1">
    <source>
        <dbReference type="ARBA" id="ARBA00004651"/>
    </source>
</evidence>
<proteinExistence type="inferred from homology"/>
<evidence type="ECO:0000256" key="8">
    <source>
        <dbReference type="ARBA" id="ARBA00022847"/>
    </source>
</evidence>
<keyword evidence="9" id="KW-1133">Transmembrane helix</keyword>
<evidence type="ECO:0000256" key="14">
    <source>
        <dbReference type="PIRSR" id="PIRSR600175-1"/>
    </source>
</evidence>
<feature type="binding site" evidence="14">
    <location>
        <position position="353"/>
    </location>
    <ligand>
        <name>Na(+)</name>
        <dbReference type="ChEBI" id="CHEBI:29101"/>
        <label>1</label>
    </ligand>
</feature>
<keyword evidence="10 14" id="KW-0915">Sodium</keyword>
<dbReference type="EMBL" id="MNPL01033547">
    <property type="protein sequence ID" value="OQR66153.1"/>
    <property type="molecule type" value="Genomic_DNA"/>
</dbReference>
<dbReference type="GO" id="GO:0046872">
    <property type="term" value="F:metal ion binding"/>
    <property type="evidence" value="ECO:0007669"/>
    <property type="project" value="UniProtKB-KW"/>
</dbReference>